<dbReference type="GO" id="GO:0047617">
    <property type="term" value="F:fatty acyl-CoA hydrolase activity"/>
    <property type="evidence" value="ECO:0007669"/>
    <property type="project" value="InterPro"/>
</dbReference>
<name>A0A183EM22_9BILA</name>
<keyword evidence="5" id="KW-1185">Reference proteome</keyword>
<dbReference type="InterPro" id="IPR039298">
    <property type="entry name" value="ACOT13"/>
</dbReference>
<dbReference type="CDD" id="cd03443">
    <property type="entry name" value="PaaI_thioesterase"/>
    <property type="match status" value="1"/>
</dbReference>
<feature type="domain" description="Thioesterase" evidence="3">
    <location>
        <begin position="12"/>
        <end position="86"/>
    </location>
</feature>
<dbReference type="Gene3D" id="3.10.129.10">
    <property type="entry name" value="Hotdog Thioesterase"/>
    <property type="match status" value="1"/>
</dbReference>
<dbReference type="SUPFAM" id="SSF54637">
    <property type="entry name" value="Thioesterase/thiol ester dehydrase-isomerase"/>
    <property type="match status" value="1"/>
</dbReference>
<dbReference type="InterPro" id="IPR029069">
    <property type="entry name" value="HotDog_dom_sf"/>
</dbReference>
<dbReference type="PANTHER" id="PTHR21660:SF1">
    <property type="entry name" value="ACYL-COENZYME A THIOESTERASE 13"/>
    <property type="match status" value="1"/>
</dbReference>
<gene>
    <name evidence="4" type="ORF">GPUH_LOCUS22013</name>
</gene>
<dbReference type="Pfam" id="PF03061">
    <property type="entry name" value="4HBT"/>
    <property type="match status" value="1"/>
</dbReference>
<dbReference type="WBParaSite" id="GPUH_0002204001-mRNA-1">
    <property type="protein sequence ID" value="GPUH_0002204001-mRNA-1"/>
    <property type="gene ID" value="GPUH_0002204001"/>
</dbReference>
<evidence type="ECO:0000256" key="2">
    <source>
        <dbReference type="ARBA" id="ARBA00022801"/>
    </source>
</evidence>
<accession>A0A183EM22</accession>
<evidence type="ECO:0000256" key="1">
    <source>
        <dbReference type="ARBA" id="ARBA00008324"/>
    </source>
</evidence>
<evidence type="ECO:0000259" key="3">
    <source>
        <dbReference type="Pfam" id="PF03061"/>
    </source>
</evidence>
<protein>
    <submittedName>
        <fullName evidence="6">4HBT domain-containing protein</fullName>
    </submittedName>
</protein>
<dbReference type="Proteomes" id="UP000271098">
    <property type="component" value="Unassembled WGS sequence"/>
</dbReference>
<dbReference type="OrthoDB" id="46529at2759"/>
<proteinExistence type="inferred from homology"/>
<organism evidence="6">
    <name type="scientific">Gongylonema pulchrum</name>
    <dbReference type="NCBI Taxonomy" id="637853"/>
    <lineage>
        <taxon>Eukaryota</taxon>
        <taxon>Metazoa</taxon>
        <taxon>Ecdysozoa</taxon>
        <taxon>Nematoda</taxon>
        <taxon>Chromadorea</taxon>
        <taxon>Rhabditida</taxon>
        <taxon>Spirurina</taxon>
        <taxon>Spiruromorpha</taxon>
        <taxon>Spiruroidea</taxon>
        <taxon>Gongylonematidae</taxon>
        <taxon>Gongylonema</taxon>
    </lineage>
</organism>
<dbReference type="InterPro" id="IPR006683">
    <property type="entry name" value="Thioestr_dom"/>
</dbReference>
<reference evidence="6" key="1">
    <citation type="submission" date="2016-06" db="UniProtKB">
        <authorList>
            <consortium name="WormBaseParasite"/>
        </authorList>
    </citation>
    <scope>IDENTIFICATION</scope>
</reference>
<comment type="similarity">
    <text evidence="1">Belongs to the thioesterase PaaI family.</text>
</comment>
<dbReference type="PANTHER" id="PTHR21660">
    <property type="entry name" value="THIOESTERASE SUPERFAMILY MEMBER-RELATED"/>
    <property type="match status" value="1"/>
</dbReference>
<evidence type="ECO:0000313" key="5">
    <source>
        <dbReference type="Proteomes" id="UP000271098"/>
    </source>
</evidence>
<evidence type="ECO:0000313" key="4">
    <source>
        <dbReference type="EMBL" id="VDN39328.1"/>
    </source>
</evidence>
<sequence>MDVTKEHLNPLGHLHEGCLATLVDIVTTAALAASKVGMPGVTVDLTMSYPNCAELGDTIVVNGTVLHSDKRFAYTRAEICRKTDDLLIAYGQHTKALLAKRHRICHCCHSKSRCTDAECREPRCPRRLNIT</sequence>
<reference evidence="4 5" key="2">
    <citation type="submission" date="2018-11" db="EMBL/GenBank/DDBJ databases">
        <authorList>
            <consortium name="Pathogen Informatics"/>
        </authorList>
    </citation>
    <scope>NUCLEOTIDE SEQUENCE [LARGE SCALE GENOMIC DNA]</scope>
</reference>
<dbReference type="EMBL" id="UYRT01094024">
    <property type="protein sequence ID" value="VDN39328.1"/>
    <property type="molecule type" value="Genomic_DNA"/>
</dbReference>
<evidence type="ECO:0000313" key="6">
    <source>
        <dbReference type="WBParaSite" id="GPUH_0002204001-mRNA-1"/>
    </source>
</evidence>
<keyword evidence="2" id="KW-0378">Hydrolase</keyword>
<dbReference type="AlphaFoldDB" id="A0A183EM22"/>